<name>I0KFR2_9BACT</name>
<dbReference type="STRING" id="1166018.FAES_4966"/>
<reference evidence="1 2" key="1">
    <citation type="journal article" date="2012" name="J. Bacteriol.">
        <title>Genome Sequence of Fibrella aestuarina BUZ 2T, a Filamentous Marine Bacterium.</title>
        <authorList>
            <person name="Filippini M."/>
            <person name="Qi W."/>
            <person name="Blom J."/>
            <person name="Goesmann A."/>
            <person name="Smits T.H."/>
            <person name="Bagheri H.C."/>
        </authorList>
    </citation>
    <scope>NUCLEOTIDE SEQUENCE [LARGE SCALE GENOMIC DNA]</scope>
    <source>
        <strain evidence="2">BUZ 2T</strain>
    </source>
</reference>
<organism evidence="1 2">
    <name type="scientific">Fibrella aestuarina BUZ 2</name>
    <dbReference type="NCBI Taxonomy" id="1166018"/>
    <lineage>
        <taxon>Bacteria</taxon>
        <taxon>Pseudomonadati</taxon>
        <taxon>Bacteroidota</taxon>
        <taxon>Cytophagia</taxon>
        <taxon>Cytophagales</taxon>
        <taxon>Spirosomataceae</taxon>
        <taxon>Fibrella</taxon>
    </lineage>
</organism>
<dbReference type="eggNOG" id="COG1216">
    <property type="taxonomic scope" value="Bacteria"/>
</dbReference>
<proteinExistence type="predicted"/>
<evidence type="ECO:0000313" key="2">
    <source>
        <dbReference type="Proteomes" id="UP000011058"/>
    </source>
</evidence>
<dbReference type="Proteomes" id="UP000011058">
    <property type="component" value="Chromosome"/>
</dbReference>
<dbReference type="KEGG" id="fae:FAES_4966"/>
<dbReference type="RefSeq" id="WP_015334064.1">
    <property type="nucleotide sequence ID" value="NC_020054.1"/>
</dbReference>
<dbReference type="EMBL" id="HE796683">
    <property type="protein sequence ID" value="CCH02965.1"/>
    <property type="molecule type" value="Genomic_DNA"/>
</dbReference>
<dbReference type="GO" id="GO:0016740">
    <property type="term" value="F:transferase activity"/>
    <property type="evidence" value="ECO:0007669"/>
    <property type="project" value="UniProtKB-KW"/>
</dbReference>
<gene>
    <name evidence="1" type="ORF">FAES_4966</name>
</gene>
<dbReference type="AlphaFoldDB" id="I0KFR2"/>
<dbReference type="OrthoDB" id="1351873at2"/>
<protein>
    <submittedName>
        <fullName evidence="1">Glycosyltransferase-like protein</fullName>
    </submittedName>
</protein>
<evidence type="ECO:0000313" key="1">
    <source>
        <dbReference type="EMBL" id="CCH02965.1"/>
    </source>
</evidence>
<dbReference type="Gene3D" id="3.90.550.10">
    <property type="entry name" value="Spore Coat Polysaccharide Biosynthesis Protein SpsA, Chain A"/>
    <property type="match status" value="1"/>
</dbReference>
<keyword evidence="2" id="KW-1185">Reference proteome</keyword>
<dbReference type="SUPFAM" id="SSF53448">
    <property type="entry name" value="Nucleotide-diphospho-sugar transferases"/>
    <property type="match status" value="1"/>
</dbReference>
<dbReference type="InterPro" id="IPR029044">
    <property type="entry name" value="Nucleotide-diphossugar_trans"/>
</dbReference>
<keyword evidence="1" id="KW-0808">Transferase</keyword>
<sequence>MEKFIRIPNTGQNEFANIRNENSFLDDVLFVITLYKTELPNSITFNSLKKFIHTQSIESPRADLALMDNSPISDFSSIEQLNINWLNIYYFHDPSNPGVSKSYNRAADLATTLKKKWLLLLDQDSLLPDNGLEKYQIATSLWKGHSVYAPILRSQKIILSPCAYHFFRASHLKKIGIGINTTHNRNVLNSGLLIDIESFDMVGRYDENVWLYFSDFVFFNRLKKHYKHFVIVDIHIEHDLSSADYVDINIAKERFELYCDGAFLAYKSERSSYSLICYTATIGLRSLLMSLRLRKITFLSIFYKKFLSRK</sequence>
<accession>I0KFR2</accession>
<dbReference type="HOGENOM" id="CLU_072074_1_0_10"/>